<dbReference type="PANTHER" id="PTHR43806:SF11">
    <property type="entry name" value="CEREVISIN-RELATED"/>
    <property type="match status" value="1"/>
</dbReference>
<dbReference type="RefSeq" id="WP_160150421.1">
    <property type="nucleotide sequence ID" value="NZ_FNVT01000008.1"/>
</dbReference>
<dbReference type="Gene3D" id="3.40.50.200">
    <property type="entry name" value="Peptidase S8/S53 domain"/>
    <property type="match status" value="1"/>
</dbReference>
<evidence type="ECO:0000256" key="8">
    <source>
        <dbReference type="SAM" id="SignalP"/>
    </source>
</evidence>
<dbReference type="InterPro" id="IPR023827">
    <property type="entry name" value="Peptidase_S8_Asp-AS"/>
</dbReference>
<accession>A0A1H6EBM0</accession>
<dbReference type="InterPro" id="IPR023828">
    <property type="entry name" value="Peptidase_S8_Ser-AS"/>
</dbReference>
<keyword evidence="8" id="KW-0732">Signal</keyword>
<evidence type="ECO:0000256" key="1">
    <source>
        <dbReference type="ARBA" id="ARBA00011073"/>
    </source>
</evidence>
<gene>
    <name evidence="10" type="ORF">SAMN05444920_108357</name>
</gene>
<evidence type="ECO:0000256" key="5">
    <source>
        <dbReference type="PIRSR" id="PIRSR615500-1"/>
    </source>
</evidence>
<sequence length="463" mass="47394">MRLRSLLACATTLAVTSAVLSAAPALQADTTDTGDPIISPALVTEIAAKTRVRSIIQLKPGQNVQDVASDLEQASDGARVLEAAQSPHFFVAEVDGLTLDKLKKDARVQSVYKDELRMPFLDASTALIRSVQANQAGWTGAGTTVAVLDTGIDRDHPFFSGRIADEACFSSSDASDGSVSLCPNNQPSQTGAGAADAETAQCVVNTANACSHGSHVAGIAAGRMATGAPANGVAPAARILPIQVFSRIDNPLTCAIGGSRAPCFLSYTSDQKLALEYVSRVVRTFNVAAVNMSLGGGGPFVEACDADPSAAAVKPEFDTLASLGVAPVVAAGNNGFENGVSSPACISTAVTVGATDDSDALASFTNRGPLLDLFAPGVGINASVPDDGYGEKSGTSMSAPHVAGAFALMRQAYPDFTVAQSLQRLRDTGRPIQVDAGGTPTITARIDMERATTATRAAPAPRT</sequence>
<dbReference type="InterPro" id="IPR036852">
    <property type="entry name" value="Peptidase_S8/S53_dom_sf"/>
</dbReference>
<dbReference type="Proteomes" id="UP000236732">
    <property type="component" value="Unassembled WGS sequence"/>
</dbReference>
<dbReference type="InterPro" id="IPR015500">
    <property type="entry name" value="Peptidase_S8_subtilisin-rel"/>
</dbReference>
<dbReference type="Pfam" id="PF00082">
    <property type="entry name" value="Peptidase_S8"/>
    <property type="match status" value="1"/>
</dbReference>
<evidence type="ECO:0000259" key="9">
    <source>
        <dbReference type="Pfam" id="PF00082"/>
    </source>
</evidence>
<feature type="active site" description="Charge relay system" evidence="5 6">
    <location>
        <position position="212"/>
    </location>
</feature>
<dbReference type="InterPro" id="IPR050131">
    <property type="entry name" value="Peptidase_S8_subtilisin-like"/>
</dbReference>
<keyword evidence="3 6" id="KW-0378">Hydrolase</keyword>
<evidence type="ECO:0000256" key="2">
    <source>
        <dbReference type="ARBA" id="ARBA00022670"/>
    </source>
</evidence>
<keyword evidence="4 6" id="KW-0720">Serine protease</keyword>
<feature type="active site" description="Charge relay system" evidence="5 6">
    <location>
        <position position="396"/>
    </location>
</feature>
<evidence type="ECO:0000256" key="6">
    <source>
        <dbReference type="PROSITE-ProRule" id="PRU01240"/>
    </source>
</evidence>
<dbReference type="GO" id="GO:0006508">
    <property type="term" value="P:proteolysis"/>
    <property type="evidence" value="ECO:0007669"/>
    <property type="project" value="UniProtKB-KW"/>
</dbReference>
<reference evidence="10 11" key="1">
    <citation type="submission" date="2016-10" db="EMBL/GenBank/DDBJ databases">
        <authorList>
            <person name="de Groot N.N."/>
        </authorList>
    </citation>
    <scope>NUCLEOTIDE SEQUENCE [LARGE SCALE GENOMIC DNA]</scope>
    <source>
        <strain evidence="10 11">CGMCC 4.7037</strain>
    </source>
</reference>
<feature type="signal peptide" evidence="8">
    <location>
        <begin position="1"/>
        <end position="28"/>
    </location>
</feature>
<dbReference type="PROSITE" id="PS51892">
    <property type="entry name" value="SUBTILASE"/>
    <property type="match status" value="1"/>
</dbReference>
<dbReference type="EMBL" id="FNVT01000008">
    <property type="protein sequence ID" value="SEG94326.1"/>
    <property type="molecule type" value="Genomic_DNA"/>
</dbReference>
<keyword evidence="11" id="KW-1185">Reference proteome</keyword>
<dbReference type="PROSITE" id="PS00136">
    <property type="entry name" value="SUBTILASE_ASP"/>
    <property type="match status" value="1"/>
</dbReference>
<dbReference type="GO" id="GO:0004252">
    <property type="term" value="F:serine-type endopeptidase activity"/>
    <property type="evidence" value="ECO:0007669"/>
    <property type="project" value="UniProtKB-UniRule"/>
</dbReference>
<evidence type="ECO:0000313" key="10">
    <source>
        <dbReference type="EMBL" id="SEG94326.1"/>
    </source>
</evidence>
<protein>
    <submittedName>
        <fullName evidence="10">Subtilase family protein</fullName>
    </submittedName>
</protein>
<dbReference type="InterPro" id="IPR022398">
    <property type="entry name" value="Peptidase_S8_His-AS"/>
</dbReference>
<comment type="similarity">
    <text evidence="1 6 7">Belongs to the peptidase S8 family.</text>
</comment>
<feature type="chain" id="PRO_5009296754" evidence="8">
    <location>
        <begin position="29"/>
        <end position="463"/>
    </location>
</feature>
<evidence type="ECO:0000313" key="11">
    <source>
        <dbReference type="Proteomes" id="UP000236732"/>
    </source>
</evidence>
<evidence type="ECO:0000256" key="4">
    <source>
        <dbReference type="ARBA" id="ARBA00022825"/>
    </source>
</evidence>
<feature type="domain" description="Peptidase S8/S53" evidence="9">
    <location>
        <begin position="140"/>
        <end position="426"/>
    </location>
</feature>
<feature type="active site" description="Charge relay system" evidence="5 6">
    <location>
        <position position="149"/>
    </location>
</feature>
<dbReference type="PROSITE" id="PS00137">
    <property type="entry name" value="SUBTILASE_HIS"/>
    <property type="match status" value="1"/>
</dbReference>
<proteinExistence type="inferred from homology"/>
<dbReference type="PRINTS" id="PR00723">
    <property type="entry name" value="SUBTILISIN"/>
</dbReference>
<dbReference type="InterPro" id="IPR000209">
    <property type="entry name" value="Peptidase_S8/S53_dom"/>
</dbReference>
<keyword evidence="2 6" id="KW-0645">Protease</keyword>
<evidence type="ECO:0000256" key="3">
    <source>
        <dbReference type="ARBA" id="ARBA00022801"/>
    </source>
</evidence>
<dbReference type="PROSITE" id="PS00138">
    <property type="entry name" value="SUBTILASE_SER"/>
    <property type="match status" value="1"/>
</dbReference>
<name>A0A1H6EBM0_9ACTN</name>
<evidence type="ECO:0000256" key="7">
    <source>
        <dbReference type="RuleBase" id="RU003355"/>
    </source>
</evidence>
<dbReference type="PANTHER" id="PTHR43806">
    <property type="entry name" value="PEPTIDASE S8"/>
    <property type="match status" value="1"/>
</dbReference>
<organism evidence="10 11">
    <name type="scientific">Nonomuraea solani</name>
    <dbReference type="NCBI Taxonomy" id="1144553"/>
    <lineage>
        <taxon>Bacteria</taxon>
        <taxon>Bacillati</taxon>
        <taxon>Actinomycetota</taxon>
        <taxon>Actinomycetes</taxon>
        <taxon>Streptosporangiales</taxon>
        <taxon>Streptosporangiaceae</taxon>
        <taxon>Nonomuraea</taxon>
    </lineage>
</organism>
<dbReference type="SUPFAM" id="SSF52743">
    <property type="entry name" value="Subtilisin-like"/>
    <property type="match status" value="1"/>
</dbReference>
<dbReference type="AlphaFoldDB" id="A0A1H6EBM0"/>
<dbReference type="OrthoDB" id="9766923at2"/>